<feature type="coiled-coil region" evidence="1">
    <location>
        <begin position="28"/>
        <end position="62"/>
    </location>
</feature>
<dbReference type="GO" id="GO:0046332">
    <property type="term" value="F:SMAD binding"/>
    <property type="evidence" value="ECO:0007669"/>
    <property type="project" value="TreeGrafter"/>
</dbReference>
<reference evidence="2 3" key="1">
    <citation type="journal article" date="2012" name="Genome Biol.">
        <title>Sequencing three crocodilian genomes to illuminate the evolution of archosaurs and amniotes.</title>
        <authorList>
            <person name="St John J.A."/>
            <person name="Braun E.L."/>
            <person name="Isberg S.R."/>
            <person name="Miles L.G."/>
            <person name="Chong A.Y."/>
            <person name="Gongora J."/>
            <person name="Dalzell P."/>
            <person name="Moran C."/>
            <person name="Bed'hom B."/>
            <person name="Abzhanov A."/>
            <person name="Burgess S.C."/>
            <person name="Cooksey A.M."/>
            <person name="Castoe T.A."/>
            <person name="Crawford N.G."/>
            <person name="Densmore L.D."/>
            <person name="Drew J.C."/>
            <person name="Edwards S.V."/>
            <person name="Faircloth B.C."/>
            <person name="Fujita M.K."/>
            <person name="Greenwold M.J."/>
            <person name="Hoffmann F.G."/>
            <person name="Howard J.M."/>
            <person name="Iguchi T."/>
            <person name="Janes D.E."/>
            <person name="Khan S.Y."/>
            <person name="Kohno S."/>
            <person name="de Koning A.J."/>
            <person name="Lance S.L."/>
            <person name="McCarthy F.M."/>
            <person name="McCormack J.E."/>
            <person name="Merchant M.E."/>
            <person name="Peterson D.G."/>
            <person name="Pollock D.D."/>
            <person name="Pourmand N."/>
            <person name="Raney B.J."/>
            <person name="Roessler K.A."/>
            <person name="Sanford J.R."/>
            <person name="Sawyer R.H."/>
            <person name="Schmidt C.J."/>
            <person name="Triplett E.W."/>
            <person name="Tuberville T.D."/>
            <person name="Venegas-Anaya M."/>
            <person name="Howard J.T."/>
            <person name="Jarvis E.D."/>
            <person name="Guillette L.J.Jr."/>
            <person name="Glenn T.C."/>
            <person name="Green R.E."/>
            <person name="Ray D.A."/>
        </authorList>
    </citation>
    <scope>NUCLEOTIDE SEQUENCE [LARGE SCALE GENOMIC DNA]</scope>
    <source>
        <strain evidence="2">KSC_2009_1</strain>
    </source>
</reference>
<organism evidence="2 3">
    <name type="scientific">Alligator mississippiensis</name>
    <name type="common">American alligator</name>
    <dbReference type="NCBI Taxonomy" id="8496"/>
    <lineage>
        <taxon>Eukaryota</taxon>
        <taxon>Metazoa</taxon>
        <taxon>Chordata</taxon>
        <taxon>Craniata</taxon>
        <taxon>Vertebrata</taxon>
        <taxon>Euteleostomi</taxon>
        <taxon>Archelosauria</taxon>
        <taxon>Archosauria</taxon>
        <taxon>Crocodylia</taxon>
        <taxon>Alligatoridae</taxon>
        <taxon>Alligatorinae</taxon>
        <taxon>Alligator</taxon>
    </lineage>
</organism>
<accession>A0A151M8U3</accession>
<comment type="caution">
    <text evidence="2">The sequence shown here is derived from an EMBL/GenBank/DDBJ whole genome shotgun (WGS) entry which is preliminary data.</text>
</comment>
<dbReference type="GO" id="GO:0005737">
    <property type="term" value="C:cytoplasm"/>
    <property type="evidence" value="ECO:0007669"/>
    <property type="project" value="TreeGrafter"/>
</dbReference>
<sequence>MPPTAERRWWRMSVPAFARKDGEDRPDVDELQKLLLEQVELRKKLEREFQSLKDNFQDQMKRELAYREEMVQQLQIVRDTLCNELDQERKARYAIQQKLKEAHDALHHFSCKMLTPRHCTGNCSFKPPLLPQ</sequence>
<gene>
    <name evidence="2" type="primary">SKOR1</name>
    <name evidence="2" type="ORF">Y1Q_0001270</name>
</gene>
<dbReference type="GO" id="GO:0000978">
    <property type="term" value="F:RNA polymerase II cis-regulatory region sequence-specific DNA binding"/>
    <property type="evidence" value="ECO:0007669"/>
    <property type="project" value="TreeGrafter"/>
</dbReference>
<dbReference type="InterPro" id="IPR023216">
    <property type="entry name" value="Tscrpt_reg_SKI_SnoN"/>
</dbReference>
<dbReference type="GO" id="GO:0030514">
    <property type="term" value="P:negative regulation of BMP signaling pathway"/>
    <property type="evidence" value="ECO:0007669"/>
    <property type="project" value="TreeGrafter"/>
</dbReference>
<evidence type="ECO:0000256" key="1">
    <source>
        <dbReference type="SAM" id="Coils"/>
    </source>
</evidence>
<dbReference type="GO" id="GO:0000122">
    <property type="term" value="P:negative regulation of transcription by RNA polymerase II"/>
    <property type="evidence" value="ECO:0007669"/>
    <property type="project" value="TreeGrafter"/>
</dbReference>
<dbReference type="GO" id="GO:0000981">
    <property type="term" value="F:DNA-binding transcription factor activity, RNA polymerase II-specific"/>
    <property type="evidence" value="ECO:0007669"/>
    <property type="project" value="TreeGrafter"/>
</dbReference>
<keyword evidence="3" id="KW-1185">Reference proteome</keyword>
<dbReference type="GO" id="GO:0005634">
    <property type="term" value="C:nucleus"/>
    <property type="evidence" value="ECO:0007669"/>
    <property type="project" value="TreeGrafter"/>
</dbReference>
<dbReference type="AlphaFoldDB" id="A0A151M8U3"/>
<dbReference type="EMBL" id="AKHW03006295">
    <property type="protein sequence ID" value="KYO20937.1"/>
    <property type="molecule type" value="Genomic_DNA"/>
</dbReference>
<dbReference type="GO" id="GO:0005667">
    <property type="term" value="C:transcription regulator complex"/>
    <property type="evidence" value="ECO:0007669"/>
    <property type="project" value="TreeGrafter"/>
</dbReference>
<dbReference type="PANTHER" id="PTHR10005">
    <property type="entry name" value="SKI ONCOGENE-RELATED"/>
    <property type="match status" value="1"/>
</dbReference>
<dbReference type="Proteomes" id="UP000050525">
    <property type="component" value="Unassembled WGS sequence"/>
</dbReference>
<dbReference type="STRING" id="8496.A0A151M8U3"/>
<name>A0A151M8U3_ALLMI</name>
<evidence type="ECO:0000313" key="2">
    <source>
        <dbReference type="EMBL" id="KYO20937.1"/>
    </source>
</evidence>
<proteinExistence type="predicted"/>
<keyword evidence="1" id="KW-0175">Coiled coil</keyword>
<evidence type="ECO:0000313" key="3">
    <source>
        <dbReference type="Proteomes" id="UP000050525"/>
    </source>
</evidence>
<protein>
    <submittedName>
        <fullName evidence="2">SKI family transcriptional corepressor 1</fullName>
    </submittedName>
</protein>
<dbReference type="PANTHER" id="PTHR10005:SF8">
    <property type="entry name" value="SKI FAMILY TRANSCRIPTIONAL COREPRESSOR 1"/>
    <property type="match status" value="1"/>
</dbReference>